<dbReference type="InterPro" id="IPR020598">
    <property type="entry name" value="rRNA_Ade_methylase_Trfase_N"/>
</dbReference>
<name>A0A4R4TQ44_9ACTN</name>
<dbReference type="OrthoDB" id="3616874at2"/>
<keyword evidence="1 5" id="KW-0489">Methyltransferase</keyword>
<feature type="binding site" evidence="5">
    <location>
        <position position="88"/>
    </location>
    <ligand>
        <name>S-adenosyl-L-methionine</name>
        <dbReference type="ChEBI" id="CHEBI:59789"/>
    </ligand>
</feature>
<dbReference type="Gene3D" id="3.40.50.150">
    <property type="entry name" value="Vaccinia Virus protein VP39"/>
    <property type="match status" value="1"/>
</dbReference>
<dbReference type="EMBL" id="SMKI01000053">
    <property type="protein sequence ID" value="TDC77452.1"/>
    <property type="molecule type" value="Genomic_DNA"/>
</dbReference>
<dbReference type="GO" id="GO:0005829">
    <property type="term" value="C:cytosol"/>
    <property type="evidence" value="ECO:0007669"/>
    <property type="project" value="TreeGrafter"/>
</dbReference>
<keyword evidence="2 5" id="KW-0808">Transferase</keyword>
<keyword evidence="3 5" id="KW-0949">S-adenosyl-L-methionine</keyword>
<dbReference type="NCBIfam" id="NF000337">
    <property type="entry name" value="erm_SHROVE"/>
    <property type="match status" value="1"/>
</dbReference>
<evidence type="ECO:0000256" key="5">
    <source>
        <dbReference type="PROSITE-ProRule" id="PRU01026"/>
    </source>
</evidence>
<dbReference type="PANTHER" id="PTHR11727">
    <property type="entry name" value="DIMETHYLADENOSINE TRANSFERASE"/>
    <property type="match status" value="1"/>
</dbReference>
<dbReference type="SUPFAM" id="SSF53335">
    <property type="entry name" value="S-adenosyl-L-methionine-dependent methyltransferases"/>
    <property type="match status" value="1"/>
</dbReference>
<feature type="binding site" evidence="5">
    <location>
        <position position="104"/>
    </location>
    <ligand>
        <name>S-adenosyl-L-methionine</name>
        <dbReference type="ChEBI" id="CHEBI:59789"/>
    </ligand>
</feature>
<evidence type="ECO:0000256" key="2">
    <source>
        <dbReference type="ARBA" id="ARBA00022679"/>
    </source>
</evidence>
<dbReference type="InterPro" id="IPR023165">
    <property type="entry name" value="rRNA_Ade_diMease-like_C"/>
</dbReference>
<keyword evidence="4 5" id="KW-0694">RNA-binding</keyword>
<keyword evidence="8" id="KW-1185">Reference proteome</keyword>
<dbReference type="RefSeq" id="WP_132817065.1">
    <property type="nucleotide sequence ID" value="NZ_SMKI01000053.1"/>
</dbReference>
<dbReference type="SMART" id="SM00650">
    <property type="entry name" value="rADc"/>
    <property type="match status" value="1"/>
</dbReference>
<dbReference type="Gene3D" id="1.10.8.100">
    <property type="entry name" value="Ribosomal RNA adenine dimethylase-like, domain 2"/>
    <property type="match status" value="1"/>
</dbReference>
<dbReference type="AlphaFoldDB" id="A0A4R4TQ44"/>
<comment type="similarity">
    <text evidence="5">Belongs to the class I-like SAM-binding methyltransferase superfamily. rRNA adenine N(6)-methyltransferase family.</text>
</comment>
<feature type="binding site" evidence="5">
    <location>
        <position position="17"/>
    </location>
    <ligand>
        <name>S-adenosyl-L-methionine</name>
        <dbReference type="ChEBI" id="CHEBI:59789"/>
    </ligand>
</feature>
<dbReference type="Pfam" id="PF00398">
    <property type="entry name" value="RrnaAD"/>
    <property type="match status" value="1"/>
</dbReference>
<evidence type="ECO:0000256" key="1">
    <source>
        <dbReference type="ARBA" id="ARBA00022603"/>
    </source>
</evidence>
<evidence type="ECO:0000259" key="6">
    <source>
        <dbReference type="SMART" id="SM00650"/>
    </source>
</evidence>
<dbReference type="InterPro" id="IPR020596">
    <property type="entry name" value="rRNA_Ade_Mease_Trfase_CS"/>
</dbReference>
<dbReference type="CDD" id="cd02440">
    <property type="entry name" value="AdoMet_MTases"/>
    <property type="match status" value="1"/>
</dbReference>
<dbReference type="InterPro" id="IPR029063">
    <property type="entry name" value="SAM-dependent_MTases_sf"/>
</dbReference>
<feature type="binding site" evidence="5">
    <location>
        <position position="63"/>
    </location>
    <ligand>
        <name>S-adenosyl-L-methionine</name>
        <dbReference type="ChEBI" id="CHEBI:59789"/>
    </ligand>
</feature>
<dbReference type="PROSITE" id="PS01131">
    <property type="entry name" value="RRNA_A_DIMETH"/>
    <property type="match status" value="1"/>
</dbReference>
<dbReference type="GO" id="GO:0003723">
    <property type="term" value="F:RNA binding"/>
    <property type="evidence" value="ECO:0007669"/>
    <property type="project" value="UniProtKB-UniRule"/>
</dbReference>
<evidence type="ECO:0000256" key="3">
    <source>
        <dbReference type="ARBA" id="ARBA00022691"/>
    </source>
</evidence>
<evidence type="ECO:0000313" key="7">
    <source>
        <dbReference type="EMBL" id="TDC77452.1"/>
    </source>
</evidence>
<organism evidence="7 8">
    <name type="scientific">Streptomyces hainanensis</name>
    <dbReference type="NCBI Taxonomy" id="402648"/>
    <lineage>
        <taxon>Bacteria</taxon>
        <taxon>Bacillati</taxon>
        <taxon>Actinomycetota</taxon>
        <taxon>Actinomycetes</taxon>
        <taxon>Kitasatosporales</taxon>
        <taxon>Streptomycetaceae</taxon>
        <taxon>Streptomyces</taxon>
    </lineage>
</organism>
<evidence type="ECO:0000313" key="8">
    <source>
        <dbReference type="Proteomes" id="UP000295345"/>
    </source>
</evidence>
<feature type="domain" description="Ribosomal RNA adenine methylase transferase N-terminal" evidence="6">
    <location>
        <begin position="22"/>
        <end position="186"/>
    </location>
</feature>
<dbReference type="InterPro" id="IPR001737">
    <property type="entry name" value="KsgA/Erm"/>
</dbReference>
<accession>A0A4R4TQ44</accession>
<protein>
    <submittedName>
        <fullName evidence="7">ErmE/ErmH/ErmO/ErmR family 23S rRNA (Adenine(2058)-N(6))-methyltransferase</fullName>
    </submittedName>
</protein>
<evidence type="ECO:0000256" key="4">
    <source>
        <dbReference type="ARBA" id="ARBA00022884"/>
    </source>
</evidence>
<dbReference type="GO" id="GO:0000179">
    <property type="term" value="F:rRNA (adenine-N6,N6-)-dimethyltransferase activity"/>
    <property type="evidence" value="ECO:0007669"/>
    <property type="project" value="UniProtKB-UniRule"/>
</dbReference>
<comment type="caution">
    <text evidence="7">The sequence shown here is derived from an EMBL/GenBank/DDBJ whole genome shotgun (WGS) entry which is preliminary data.</text>
</comment>
<feature type="binding site" evidence="5">
    <location>
        <position position="42"/>
    </location>
    <ligand>
        <name>S-adenosyl-L-methionine</name>
        <dbReference type="ChEBI" id="CHEBI:59789"/>
    </ligand>
</feature>
<proteinExistence type="inferred from homology"/>
<dbReference type="NCBIfam" id="NF000499">
    <property type="entry name" value="Erm23S_rRNA_broad"/>
    <property type="match status" value="1"/>
</dbReference>
<dbReference type="Proteomes" id="UP000295345">
    <property type="component" value="Unassembled WGS sequence"/>
</dbReference>
<sequence>MAREHIHRRRNLSQNFLHEPGVLGMIVRTAALRPDETVLEPGAGEGTLTRMIAGAAGRVVAYEIDPALSRRLPSRLAPAGNVRVVAGDFLRATPPRTPFAVVGNIPYSRTTDIVRWCLDARALTSATLVTQLEFARRRTGDFGTWPLRTVQSWPEHAWELGPRIRREHFTPVPRTDSAVLRIRRRPEPLLPKHRLPEYRALVAEGFTGIGGSLRATLARHRRASRVRDALRAAGVPDSAPVGVVSPPQWLMLFRRLAP</sequence>
<gene>
    <name evidence="7" type="primary">erm</name>
    <name evidence="7" type="ORF">E1283_07260</name>
</gene>
<reference evidence="7 8" key="1">
    <citation type="submission" date="2019-03" db="EMBL/GenBank/DDBJ databases">
        <title>Draft genome sequences of novel Actinobacteria.</title>
        <authorList>
            <person name="Sahin N."/>
            <person name="Ay H."/>
            <person name="Saygin H."/>
        </authorList>
    </citation>
    <scope>NUCLEOTIDE SEQUENCE [LARGE SCALE GENOMIC DNA]</scope>
    <source>
        <strain evidence="7 8">DSM 41900</strain>
    </source>
</reference>
<dbReference type="PANTHER" id="PTHR11727:SF7">
    <property type="entry name" value="DIMETHYLADENOSINE TRANSFERASE-RELATED"/>
    <property type="match status" value="1"/>
</dbReference>
<feature type="binding site" evidence="5">
    <location>
        <position position="15"/>
    </location>
    <ligand>
        <name>S-adenosyl-L-methionine</name>
        <dbReference type="ChEBI" id="CHEBI:59789"/>
    </ligand>
</feature>
<dbReference type="PROSITE" id="PS51689">
    <property type="entry name" value="SAM_RNA_A_N6_MT"/>
    <property type="match status" value="1"/>
</dbReference>